<evidence type="ECO:0000256" key="2">
    <source>
        <dbReference type="ARBA" id="ARBA00022741"/>
    </source>
</evidence>
<evidence type="ECO:0000256" key="1">
    <source>
        <dbReference type="ARBA" id="ARBA00007913"/>
    </source>
</evidence>
<dbReference type="Pfam" id="PF13087">
    <property type="entry name" value="AAA_12"/>
    <property type="match status" value="1"/>
</dbReference>
<evidence type="ECO:0000259" key="6">
    <source>
        <dbReference type="Pfam" id="PF13086"/>
    </source>
</evidence>
<dbReference type="GO" id="GO:0043139">
    <property type="term" value="F:5'-3' DNA helicase activity"/>
    <property type="evidence" value="ECO:0007669"/>
    <property type="project" value="TreeGrafter"/>
</dbReference>
<name>W0I5I1_9EURY</name>
<dbReference type="InterPro" id="IPR041677">
    <property type="entry name" value="DNA2/NAM7_AAA_11"/>
</dbReference>
<feature type="domain" description="DNA2/NAM7 helicase-like C-terminal" evidence="7">
    <location>
        <begin position="424"/>
        <end position="626"/>
    </location>
</feature>
<reference evidence="8 9" key="1">
    <citation type="journal article" date="2014" name="Int. J. Syst. Evol. Microbiol.">
        <title>Thermococcus paralvinellae sp. nov. and Thermococcus cleftensis sp. nov. of hyperthermophilic heterotrophs from deep-sea hydrothermal vents.</title>
        <authorList>
            <person name="Hensley S.A."/>
            <person name="Jung J.H."/>
            <person name="Park C.S."/>
            <person name="Holden J.F."/>
        </authorList>
    </citation>
    <scope>NUCLEOTIDE SEQUENCE [LARGE SCALE GENOMIC DNA]</scope>
    <source>
        <strain evidence="8 9">ES1</strain>
    </source>
</reference>
<dbReference type="HOGENOM" id="CLU_001666_8_2_2"/>
<dbReference type="PANTHER" id="PTHR43788:SF8">
    <property type="entry name" value="DNA-BINDING PROTEIN SMUBP-2"/>
    <property type="match status" value="1"/>
</dbReference>
<dbReference type="InterPro" id="IPR027417">
    <property type="entry name" value="P-loop_NTPase"/>
</dbReference>
<dbReference type="Gene3D" id="3.40.50.300">
    <property type="entry name" value="P-loop containing nucleotide triphosphate hydrolases"/>
    <property type="match status" value="2"/>
</dbReference>
<dbReference type="KEGG" id="ths:TES1_2001"/>
<proteinExistence type="inferred from homology"/>
<keyword evidence="2" id="KW-0547">Nucleotide-binding</keyword>
<dbReference type="Pfam" id="PF13086">
    <property type="entry name" value="AAA_11"/>
    <property type="match status" value="1"/>
</dbReference>
<dbReference type="Gene3D" id="2.40.30.270">
    <property type="match status" value="1"/>
</dbReference>
<dbReference type="GO" id="GO:0005524">
    <property type="term" value="F:ATP binding"/>
    <property type="evidence" value="ECO:0007669"/>
    <property type="project" value="UniProtKB-KW"/>
</dbReference>
<gene>
    <name evidence="8" type="ORF">TES1_2001</name>
</gene>
<dbReference type="OrthoDB" id="45637at2157"/>
<evidence type="ECO:0000256" key="3">
    <source>
        <dbReference type="ARBA" id="ARBA00022801"/>
    </source>
</evidence>
<feature type="domain" description="DNA2/NAM7 helicase helicase" evidence="6">
    <location>
        <begin position="170"/>
        <end position="419"/>
    </location>
</feature>
<dbReference type="PANTHER" id="PTHR43788">
    <property type="entry name" value="DNA2/NAM7 HELICASE FAMILY MEMBER"/>
    <property type="match status" value="1"/>
</dbReference>
<sequence length="659" mass="75447">MNLIRYINHLKELVELEREAEIEAMREEMRKLTGYEREKVGRAVLGLNGKIIGEEFGYKLVKYGRKQEIKTEISVGDLVVISKGNPLASDLIGTVTEKGKRFLVVALETVPSWALRNVRIDLYANDITFKRQIENLDKLSESGKRALRFILGLEKPKESIDIEFKPFDEQLNESQKKAVGLALGSEDFFLIHGPFGTGKTRTVAEVILQEVKRGKKVLATAESNVAVDNLVERLWGKVKLVRLGHPSRVSKHLKESTLAYQVEIHEKYKRVREFRNKAERLAMLRDQYTKPTPQWRRGLTDRQILRLAEKGIGARGIPARVIKSMAQWITFNEKVQRLYNEAKKIEEEIVKEIIRQADVVLSTNSSAALEFIKDIKFDVAVIDEASQATIPSVLIPIAKANKFILAGDHKQLPPTILSEEAKELSETLFEKLIELYPSKAKMLEIQYRMNERLMEFPSKEFYNGKIKAYDGVKNITLLDLGVRVFSFGEPWDSILNLKEPLVFVDTSKHPEKWERQRKGSLSRENLLEAELVKEIVQKLLRMGIKPESIGVITPYDDQRDLISLLLENDEIEVKTVDGYQGREKEVIILSFVRSNKKGELGFLTDLRRLNVSLTRAKRKLIAIGDSETLSAHPTYKRFVEFVKEKGIFVQLNQYVSQTS</sequence>
<dbReference type="GO" id="GO:0016787">
    <property type="term" value="F:hydrolase activity"/>
    <property type="evidence" value="ECO:0007669"/>
    <property type="project" value="UniProtKB-KW"/>
</dbReference>
<keyword evidence="3" id="KW-0378">Hydrolase</keyword>
<dbReference type="InterPro" id="IPR004483">
    <property type="entry name" value="SMUBP-2/Hcs1-like"/>
</dbReference>
<dbReference type="EMBL" id="CP006965">
    <property type="protein sequence ID" value="AHF81376.1"/>
    <property type="molecule type" value="Genomic_DNA"/>
</dbReference>
<dbReference type="FunFam" id="2.40.30.270:FF:000007">
    <property type="entry name" value="DNA helicase, putative"/>
    <property type="match status" value="1"/>
</dbReference>
<dbReference type="GeneID" id="24907083"/>
<dbReference type="FunFam" id="3.40.50.300:FF:000326">
    <property type="entry name" value="P-loop containing nucleoside triphosphate hydrolase"/>
    <property type="match status" value="1"/>
</dbReference>
<comment type="similarity">
    <text evidence="1">Belongs to the DNA2/NAM7 helicase family.</text>
</comment>
<dbReference type="GO" id="GO:0005694">
    <property type="term" value="C:chromosome"/>
    <property type="evidence" value="ECO:0007669"/>
    <property type="project" value="UniProtKB-ARBA"/>
</dbReference>
<protein>
    <submittedName>
        <fullName evidence="8">DNA helicase, UvrD/REP family protein</fullName>
    </submittedName>
</protein>
<dbReference type="InterPro" id="IPR041679">
    <property type="entry name" value="DNA2/NAM7-like_C"/>
</dbReference>
<dbReference type="Proteomes" id="UP000019027">
    <property type="component" value="Chromosome"/>
</dbReference>
<dbReference type="InterPro" id="IPR050534">
    <property type="entry name" value="Coronavir_polyprotein_1ab"/>
</dbReference>
<evidence type="ECO:0000256" key="4">
    <source>
        <dbReference type="ARBA" id="ARBA00022806"/>
    </source>
</evidence>
<dbReference type="NCBIfam" id="TIGR00376">
    <property type="entry name" value="IGHMBP2 family helicase"/>
    <property type="match status" value="1"/>
</dbReference>
<dbReference type="GO" id="GO:0003677">
    <property type="term" value="F:DNA binding"/>
    <property type="evidence" value="ECO:0007669"/>
    <property type="project" value="InterPro"/>
</dbReference>
<keyword evidence="9" id="KW-1185">Reference proteome</keyword>
<evidence type="ECO:0000259" key="7">
    <source>
        <dbReference type="Pfam" id="PF13087"/>
    </source>
</evidence>
<keyword evidence="4 8" id="KW-0347">Helicase</keyword>
<dbReference type="STRING" id="582419.TES1_2001"/>
<dbReference type="CDD" id="cd18808">
    <property type="entry name" value="SF1_C_Upf1"/>
    <property type="match status" value="1"/>
</dbReference>
<keyword evidence="5" id="KW-0067">ATP-binding</keyword>
<accession>W0I5I1</accession>
<dbReference type="SUPFAM" id="SSF52540">
    <property type="entry name" value="P-loop containing nucleoside triphosphate hydrolases"/>
    <property type="match status" value="1"/>
</dbReference>
<dbReference type="RefSeq" id="WP_042682545.1">
    <property type="nucleotide sequence ID" value="NZ_CP006965.1"/>
</dbReference>
<organism evidence="8 9">
    <name type="scientific">Thermococcus paralvinellae</name>
    <dbReference type="NCBI Taxonomy" id="582419"/>
    <lineage>
        <taxon>Archaea</taxon>
        <taxon>Methanobacteriati</taxon>
        <taxon>Methanobacteriota</taxon>
        <taxon>Thermococci</taxon>
        <taxon>Thermococcales</taxon>
        <taxon>Thermococcaceae</taxon>
        <taxon>Thermococcus</taxon>
    </lineage>
</organism>
<evidence type="ECO:0000313" key="8">
    <source>
        <dbReference type="EMBL" id="AHF81376.1"/>
    </source>
</evidence>
<dbReference type="InterPro" id="IPR047187">
    <property type="entry name" value="SF1_C_Upf1"/>
</dbReference>
<evidence type="ECO:0000256" key="5">
    <source>
        <dbReference type="ARBA" id="ARBA00022840"/>
    </source>
</evidence>
<evidence type="ECO:0000313" key="9">
    <source>
        <dbReference type="Proteomes" id="UP000019027"/>
    </source>
</evidence>
<dbReference type="AlphaFoldDB" id="W0I5I1"/>